<sequence length="1195" mass="134493">MVFTDSEEDDLDQPRIKLESHNPSKIVSSPTDRRTADKTEIISATATEAEDTDASITVLSTASNSKKRRSPPATASHRVELDTDDELNYAWEEDQKAKQKAAEAKKRAMKSARKIRAIAREHDAPSKARTGGTSTGVGRQAPRKRRKVREYGESDPDEDLMEWTTPDYVQARRKRFDERAQKLKAGGLQLPPNYDEVFFSDDEHLQDLEERPNFSDESAVREKKDIELPYSLGLIPASIARFLRDYQVKGVAFLHELFVYQKGGILGDDMGLGKTVQVVAFLTAAYGKTGDERDSKRMRKMRRANREYPRTLIICPGTLMNNWRDELERWGWWQVDIYHGNASSRHEVFLTAQAGMLEVMITTYHTYRANRSEINMVKWDCVVADECHQIKDRNSGITKAMNEVNALCRIGLTGTAIQNKYEELWTLLNWTNPGRFGPVSTWKTTICEPLKLGQSHDASNYQLARARKTAKMLVNNLLPQFFLRRTKALIKDQLPKKTDRVVFCPLTPTQAEAYQNFLESDVVQYIKTSSQLCECGSGKKAGWCCRMELPDGTRWQNWVLPAMHVLRHISNHLAVLIPQGADPSDKQAKDLELLQIALPDQWQTIYRTRDSILHTGNPEFCGKWRVLQRLLSFWHDQGDNKVLIFSHSVRLLKMLRDLFISTKFNVNYLDGSMHYEDRYAAVRDFNTDPTQFVFLISTRAGGVGLNITSANKVVVVDPHWNPAYDLQAQDRAYRIGQTRDVEVFRLISQGTLEEIVYARQIYKQQQANIGYTATSERRYFQGVQDRKDQKGEIFGIQNLFAFQGENQVLRDIVNKTNIAESKAGVRVADLNLGEHDFDPEDTTGAGAAAATVKAEDTAATTRSLIKTEDDEAMSQLAAEIIGEAPRPRPSKTTPFAPPGKPQVVRKSDPIQAILSSVGVSYTHENSEVIGSSKVEALLSKRAEEAASTKAHWGTQEQQSKVFEDESQLVEGGYVYGHGGREGVSAGDSSSFGSGKGITTPNGGSVIRYKYRPPQDVMKRQLCSMARWAGYSDDVVSFALVVENWTQAERRECLDRFYHYRRDVLDGLVENEDVKTEAKVKAEIKSEEREREHEKRETKVEGEVSSIHGVKLEPKYSNLNEHVPPVNKFASAQALAPVDPVKKEEADTNNLFAKPAPDAPAPLATPVVKTEPSTGGIVDLDDVDVVTASEDEDDEL</sequence>
<feature type="compositionally biased region" description="Basic and acidic residues" evidence="6">
    <location>
        <begin position="93"/>
        <end position="106"/>
    </location>
</feature>
<dbReference type="Proteomes" id="UP000007304">
    <property type="component" value="Unassembled WGS sequence"/>
</dbReference>
<dbReference type="SMART" id="SM00490">
    <property type="entry name" value="HELICc"/>
    <property type="match status" value="1"/>
</dbReference>
<keyword evidence="3" id="KW-0378">Hydrolase</keyword>
<dbReference type="PROSITE" id="PS51194">
    <property type="entry name" value="HELICASE_CTER"/>
    <property type="match status" value="1"/>
</dbReference>
<dbReference type="GO" id="GO:0016787">
    <property type="term" value="F:hydrolase activity"/>
    <property type="evidence" value="ECO:0007669"/>
    <property type="project" value="UniProtKB-KW"/>
</dbReference>
<feature type="compositionally biased region" description="Basic residues" evidence="6">
    <location>
        <begin position="107"/>
        <end position="117"/>
    </location>
</feature>
<dbReference type="eggNOG" id="KOG0387">
    <property type="taxonomic scope" value="Eukaryota"/>
</dbReference>
<dbReference type="InterPro" id="IPR000330">
    <property type="entry name" value="SNF2_N"/>
</dbReference>
<dbReference type="InterPro" id="IPR029256">
    <property type="entry name" value="Heliccase-ass-bd"/>
</dbReference>
<dbReference type="EMBL" id="JH226133">
    <property type="protein sequence ID" value="EHY56884.1"/>
    <property type="molecule type" value="Genomic_DNA"/>
</dbReference>
<dbReference type="InterPro" id="IPR014001">
    <property type="entry name" value="Helicase_ATP-bd"/>
</dbReference>
<keyword evidence="5" id="KW-0539">Nucleus</keyword>
<feature type="domain" description="Helicase ATP-binding" evidence="7">
    <location>
        <begin position="255"/>
        <end position="434"/>
    </location>
</feature>
<dbReference type="HOGENOM" id="CLU_000315_4_0_1"/>
<dbReference type="InterPro" id="IPR001650">
    <property type="entry name" value="Helicase_C-like"/>
</dbReference>
<protein>
    <submittedName>
        <fullName evidence="9">DNA excision repair protein ERCC-6</fullName>
    </submittedName>
</protein>
<proteinExistence type="predicted"/>
<evidence type="ECO:0000256" key="6">
    <source>
        <dbReference type="SAM" id="MobiDB-lite"/>
    </source>
</evidence>
<dbReference type="SUPFAM" id="SSF52540">
    <property type="entry name" value="P-loop containing nucleoside triphosphate hydrolases"/>
    <property type="match status" value="2"/>
</dbReference>
<evidence type="ECO:0000259" key="7">
    <source>
        <dbReference type="PROSITE" id="PS51192"/>
    </source>
</evidence>
<evidence type="ECO:0000256" key="4">
    <source>
        <dbReference type="ARBA" id="ARBA00022840"/>
    </source>
</evidence>
<evidence type="ECO:0000259" key="8">
    <source>
        <dbReference type="PROSITE" id="PS51194"/>
    </source>
</evidence>
<dbReference type="InterPro" id="IPR038718">
    <property type="entry name" value="SNF2-like_sf"/>
</dbReference>
<dbReference type="Pfam" id="PF14773">
    <property type="entry name" value="VIGSSK"/>
    <property type="match status" value="1"/>
</dbReference>
<evidence type="ECO:0000256" key="2">
    <source>
        <dbReference type="ARBA" id="ARBA00022741"/>
    </source>
</evidence>
<evidence type="ECO:0000256" key="3">
    <source>
        <dbReference type="ARBA" id="ARBA00022801"/>
    </source>
</evidence>
<dbReference type="Gene3D" id="3.40.50.300">
    <property type="entry name" value="P-loop containing nucleotide triphosphate hydrolases"/>
    <property type="match status" value="1"/>
</dbReference>
<feature type="region of interest" description="Disordered" evidence="6">
    <location>
        <begin position="883"/>
        <end position="904"/>
    </location>
</feature>
<dbReference type="CDD" id="cd18793">
    <property type="entry name" value="SF2_C_SNF"/>
    <property type="match status" value="1"/>
</dbReference>
<dbReference type="InterPro" id="IPR057931">
    <property type="entry name" value="RHH_ERCC6L2"/>
</dbReference>
<dbReference type="PROSITE" id="PS51192">
    <property type="entry name" value="HELICASE_ATP_BIND_1"/>
    <property type="match status" value="1"/>
</dbReference>
<dbReference type="STRING" id="858893.H6BZ21"/>
<name>H6BZ21_EXODN</name>
<evidence type="ECO:0000313" key="10">
    <source>
        <dbReference type="Proteomes" id="UP000007304"/>
    </source>
</evidence>
<evidence type="ECO:0000256" key="5">
    <source>
        <dbReference type="ARBA" id="ARBA00023242"/>
    </source>
</evidence>
<dbReference type="FunFam" id="3.40.50.10810:FF:000019">
    <property type="entry name" value="DNA excision repair protein ERCC-6-like 2 isoform X1"/>
    <property type="match status" value="1"/>
</dbReference>
<feature type="region of interest" description="Disordered" evidence="6">
    <location>
        <begin position="1"/>
        <end position="159"/>
    </location>
</feature>
<keyword evidence="2" id="KW-0547">Nucleotide-binding</keyword>
<dbReference type="InParanoid" id="H6BZ21"/>
<dbReference type="InterPro" id="IPR049730">
    <property type="entry name" value="SNF2/RAD54-like_C"/>
</dbReference>
<dbReference type="GeneID" id="20309587"/>
<dbReference type="PANTHER" id="PTHR45629:SF7">
    <property type="entry name" value="DNA EXCISION REPAIR PROTEIN ERCC-6-RELATED"/>
    <property type="match status" value="1"/>
</dbReference>
<feature type="compositionally biased region" description="Low complexity" evidence="6">
    <location>
        <begin position="1152"/>
        <end position="1165"/>
    </location>
</feature>
<feature type="compositionally biased region" description="Basic and acidic residues" evidence="6">
    <location>
        <begin position="12"/>
        <end position="22"/>
    </location>
</feature>
<reference evidence="9" key="1">
    <citation type="submission" date="2011-07" db="EMBL/GenBank/DDBJ databases">
        <title>The Genome Sequence of Exophiala (Wangiella) dermatitidis NIH/UT8656.</title>
        <authorList>
            <consortium name="The Broad Institute Genome Sequencing Platform"/>
            <person name="Cuomo C."/>
            <person name="Wang Z."/>
            <person name="Hunicke-Smith S."/>
            <person name="Szanislo P.J."/>
            <person name="Earl A."/>
            <person name="Young S.K."/>
            <person name="Zeng Q."/>
            <person name="Gargeya S."/>
            <person name="Fitzgerald M."/>
            <person name="Haas B."/>
            <person name="Abouelleil A."/>
            <person name="Alvarado L."/>
            <person name="Arachchi H.M."/>
            <person name="Berlin A."/>
            <person name="Brown A."/>
            <person name="Chapman S.B."/>
            <person name="Chen Z."/>
            <person name="Dunbar C."/>
            <person name="Freedman E."/>
            <person name="Gearin G."/>
            <person name="Gellesch M."/>
            <person name="Goldberg J."/>
            <person name="Griggs A."/>
            <person name="Gujja S."/>
            <person name="Heiman D."/>
            <person name="Howarth C."/>
            <person name="Larson L."/>
            <person name="Lui A."/>
            <person name="MacDonald P.J.P."/>
            <person name="Montmayeur A."/>
            <person name="Murphy C."/>
            <person name="Neiman D."/>
            <person name="Pearson M."/>
            <person name="Priest M."/>
            <person name="Roberts A."/>
            <person name="Saif S."/>
            <person name="Shea T."/>
            <person name="Shenoy N."/>
            <person name="Sisk P."/>
            <person name="Stolte C."/>
            <person name="Sykes S."/>
            <person name="Wortman J."/>
            <person name="Nusbaum C."/>
            <person name="Birren B."/>
        </authorList>
    </citation>
    <scope>NUCLEOTIDE SEQUENCE</scope>
    <source>
        <strain evidence="9">NIH/UT8656</strain>
    </source>
</reference>
<feature type="compositionally biased region" description="Basic and acidic residues" evidence="6">
    <location>
        <begin position="31"/>
        <end position="40"/>
    </location>
</feature>
<evidence type="ECO:0000256" key="1">
    <source>
        <dbReference type="ARBA" id="ARBA00004123"/>
    </source>
</evidence>
<dbReference type="SMART" id="SM00487">
    <property type="entry name" value="DEXDc"/>
    <property type="match status" value="1"/>
</dbReference>
<keyword evidence="10" id="KW-1185">Reference proteome</keyword>
<feature type="compositionally biased region" description="Acidic residues" evidence="6">
    <location>
        <begin position="1"/>
        <end position="11"/>
    </location>
</feature>
<keyword evidence="4" id="KW-0067">ATP-binding</keyword>
<dbReference type="PANTHER" id="PTHR45629">
    <property type="entry name" value="SNF2/RAD54 FAMILY MEMBER"/>
    <property type="match status" value="1"/>
</dbReference>
<organism evidence="9 10">
    <name type="scientific">Exophiala dermatitidis (strain ATCC 34100 / CBS 525.76 / NIH/UT8656)</name>
    <name type="common">Black yeast</name>
    <name type="synonym">Wangiella dermatitidis</name>
    <dbReference type="NCBI Taxonomy" id="858893"/>
    <lineage>
        <taxon>Eukaryota</taxon>
        <taxon>Fungi</taxon>
        <taxon>Dikarya</taxon>
        <taxon>Ascomycota</taxon>
        <taxon>Pezizomycotina</taxon>
        <taxon>Eurotiomycetes</taxon>
        <taxon>Chaetothyriomycetidae</taxon>
        <taxon>Chaetothyriales</taxon>
        <taxon>Herpotrichiellaceae</taxon>
        <taxon>Exophiala</taxon>
    </lineage>
</organism>
<feature type="domain" description="Helicase C-terminal" evidence="8">
    <location>
        <begin position="626"/>
        <end position="780"/>
    </location>
</feature>
<dbReference type="Pfam" id="PF00271">
    <property type="entry name" value="Helicase_C"/>
    <property type="match status" value="1"/>
</dbReference>
<dbReference type="VEuPathDB" id="FungiDB:HMPREF1120_04948"/>
<feature type="region of interest" description="Disordered" evidence="6">
    <location>
        <begin position="1150"/>
        <end position="1177"/>
    </location>
</feature>
<gene>
    <name evidence="9" type="ORF">HMPREF1120_04948</name>
</gene>
<dbReference type="GO" id="GO:0005634">
    <property type="term" value="C:nucleus"/>
    <property type="evidence" value="ECO:0007669"/>
    <property type="project" value="UniProtKB-SubCell"/>
</dbReference>
<dbReference type="RefSeq" id="XP_009157345.1">
    <property type="nucleotide sequence ID" value="XM_009159097.1"/>
</dbReference>
<evidence type="ECO:0000313" key="9">
    <source>
        <dbReference type="EMBL" id="EHY56884.1"/>
    </source>
</evidence>
<dbReference type="AlphaFoldDB" id="H6BZ21"/>
<dbReference type="OrthoDB" id="413460at2759"/>
<dbReference type="GO" id="GO:0005524">
    <property type="term" value="F:ATP binding"/>
    <property type="evidence" value="ECO:0007669"/>
    <property type="project" value="InterPro"/>
</dbReference>
<dbReference type="Pfam" id="PF25806">
    <property type="entry name" value="RHH_ERCC6L2"/>
    <property type="match status" value="1"/>
</dbReference>
<dbReference type="Pfam" id="PF00176">
    <property type="entry name" value="SNF2-rel_dom"/>
    <property type="match status" value="1"/>
</dbReference>
<dbReference type="InterPro" id="IPR050496">
    <property type="entry name" value="SNF2_RAD54_helicase_repair"/>
</dbReference>
<dbReference type="OMA" id="IMITTYD"/>
<accession>H6BZ21</accession>
<dbReference type="InterPro" id="IPR027417">
    <property type="entry name" value="P-loop_NTPase"/>
</dbReference>
<dbReference type="Gene3D" id="3.40.50.10810">
    <property type="entry name" value="Tandem AAA-ATPase domain"/>
    <property type="match status" value="1"/>
</dbReference>
<comment type="subcellular location">
    <subcellularLocation>
        <location evidence="1">Nucleus</location>
    </subcellularLocation>
</comment>